<dbReference type="PANTHER" id="PTHR43060">
    <property type="entry name" value="3-HYDROXYISOBUTYRATE DEHYDROGENASE-LIKE 1, MITOCHONDRIAL-RELATED"/>
    <property type="match status" value="1"/>
</dbReference>
<dbReference type="PANTHER" id="PTHR43060:SF15">
    <property type="entry name" value="3-HYDROXYISOBUTYRATE DEHYDROGENASE-LIKE 1, MITOCHONDRIAL-RELATED"/>
    <property type="match status" value="1"/>
</dbReference>
<dbReference type="InterPro" id="IPR013328">
    <property type="entry name" value="6PGD_dom2"/>
</dbReference>
<dbReference type="InterPro" id="IPR015815">
    <property type="entry name" value="HIBADH-related"/>
</dbReference>
<evidence type="ECO:0008006" key="8">
    <source>
        <dbReference type="Google" id="ProtNLM"/>
    </source>
</evidence>
<proteinExistence type="inferred from homology"/>
<dbReference type="SUPFAM" id="SSF48179">
    <property type="entry name" value="6-phosphogluconate dehydrogenase C-terminal domain-like"/>
    <property type="match status" value="1"/>
</dbReference>
<evidence type="ECO:0000256" key="2">
    <source>
        <dbReference type="ARBA" id="ARBA00023002"/>
    </source>
</evidence>
<dbReference type="InterPro" id="IPR029154">
    <property type="entry name" value="HIBADH-like_NADP-bd"/>
</dbReference>
<organism evidence="7">
    <name type="scientific">uncultured Rubrobacteraceae bacterium</name>
    <dbReference type="NCBI Taxonomy" id="349277"/>
    <lineage>
        <taxon>Bacteria</taxon>
        <taxon>Bacillati</taxon>
        <taxon>Actinomycetota</taxon>
        <taxon>Rubrobacteria</taxon>
        <taxon>Rubrobacterales</taxon>
        <taxon>Rubrobacteraceae</taxon>
        <taxon>environmental samples</taxon>
    </lineage>
</organism>
<name>A0A6J4QH84_9ACTN</name>
<dbReference type="Gene3D" id="3.40.50.720">
    <property type="entry name" value="NAD(P)-binding Rossmann-like Domain"/>
    <property type="match status" value="1"/>
</dbReference>
<dbReference type="PIRSF" id="PIRSF000103">
    <property type="entry name" value="HIBADH"/>
    <property type="match status" value="1"/>
</dbReference>
<dbReference type="InterPro" id="IPR006115">
    <property type="entry name" value="6PGDH_NADP-bd"/>
</dbReference>
<dbReference type="EMBL" id="CADCUV010000184">
    <property type="protein sequence ID" value="CAA9437579.1"/>
    <property type="molecule type" value="Genomic_DNA"/>
</dbReference>
<dbReference type="GO" id="GO:0051287">
    <property type="term" value="F:NAD binding"/>
    <property type="evidence" value="ECO:0007669"/>
    <property type="project" value="InterPro"/>
</dbReference>
<dbReference type="Pfam" id="PF14833">
    <property type="entry name" value="NAD_binding_11"/>
    <property type="match status" value="1"/>
</dbReference>
<gene>
    <name evidence="7" type="ORF">AVDCRST_MAG22-3803</name>
</gene>
<sequence length="297" mass="30716">MRNLAFVGLGAMGAPMAQCLLSAGFGLGVFDVREESSRPLVEKGARGAATPGEAAENADALFLMVVNAEQAEAALFGENGAAGALAPGAAVVVMSTVGPEPIRKLDAYLSERNLRLLDAPVSGGVARAERGDLLIMAGGPQDLFGELRPALEAMGSTVVHCGPAAGDGQAVKLVNQLLCGVHIAAAGEALAYAEALGLDPESVYETIRHGAAGSFMLEDRGRRMLDRQFLPAKSAMDIFVKDMGLVREAAGERGFATPLSDVAHQLYEKGSSLGFGGEDDSGILRVFEEGMGPSQET</sequence>
<dbReference type="Pfam" id="PF03446">
    <property type="entry name" value="NAD_binding_2"/>
    <property type="match status" value="1"/>
</dbReference>
<keyword evidence="3" id="KW-0520">NAD</keyword>
<keyword evidence="2" id="KW-0560">Oxidoreductase</keyword>
<dbReference type="GO" id="GO:0016491">
    <property type="term" value="F:oxidoreductase activity"/>
    <property type="evidence" value="ECO:0007669"/>
    <property type="project" value="UniProtKB-KW"/>
</dbReference>
<evidence type="ECO:0000259" key="6">
    <source>
        <dbReference type="Pfam" id="PF14833"/>
    </source>
</evidence>
<evidence type="ECO:0000256" key="3">
    <source>
        <dbReference type="ARBA" id="ARBA00023027"/>
    </source>
</evidence>
<dbReference type="GO" id="GO:0050661">
    <property type="term" value="F:NADP binding"/>
    <property type="evidence" value="ECO:0007669"/>
    <property type="project" value="InterPro"/>
</dbReference>
<reference evidence="7" key="1">
    <citation type="submission" date="2020-02" db="EMBL/GenBank/DDBJ databases">
        <authorList>
            <person name="Meier V. D."/>
        </authorList>
    </citation>
    <scope>NUCLEOTIDE SEQUENCE</scope>
    <source>
        <strain evidence="7">AVDCRST_MAG22</strain>
    </source>
</reference>
<feature type="domain" description="3-hydroxyisobutyrate dehydrogenase-like NAD-binding" evidence="6">
    <location>
        <begin position="166"/>
        <end position="286"/>
    </location>
</feature>
<dbReference type="AlphaFoldDB" id="A0A6J4QH84"/>
<dbReference type="InterPro" id="IPR008927">
    <property type="entry name" value="6-PGluconate_DH-like_C_sf"/>
</dbReference>
<evidence type="ECO:0000256" key="1">
    <source>
        <dbReference type="ARBA" id="ARBA00009080"/>
    </source>
</evidence>
<evidence type="ECO:0000259" key="5">
    <source>
        <dbReference type="Pfam" id="PF03446"/>
    </source>
</evidence>
<comment type="similarity">
    <text evidence="1">Belongs to the HIBADH-related family.</text>
</comment>
<accession>A0A6J4QH84</accession>
<feature type="domain" description="6-phosphogluconate dehydrogenase NADP-binding" evidence="5">
    <location>
        <begin position="4"/>
        <end position="162"/>
    </location>
</feature>
<dbReference type="SUPFAM" id="SSF51735">
    <property type="entry name" value="NAD(P)-binding Rossmann-fold domains"/>
    <property type="match status" value="1"/>
</dbReference>
<feature type="active site" evidence="4">
    <location>
        <position position="172"/>
    </location>
</feature>
<dbReference type="Gene3D" id="1.10.1040.10">
    <property type="entry name" value="N-(1-d-carboxylethyl)-l-norvaline Dehydrogenase, domain 2"/>
    <property type="match status" value="1"/>
</dbReference>
<evidence type="ECO:0000256" key="4">
    <source>
        <dbReference type="PIRSR" id="PIRSR000103-1"/>
    </source>
</evidence>
<dbReference type="InterPro" id="IPR036291">
    <property type="entry name" value="NAD(P)-bd_dom_sf"/>
</dbReference>
<protein>
    <recommendedName>
        <fullName evidence="8">2-hydroxy-3-oxopropionate reductase</fullName>
    </recommendedName>
</protein>
<evidence type="ECO:0000313" key="7">
    <source>
        <dbReference type="EMBL" id="CAA9437579.1"/>
    </source>
</evidence>